<dbReference type="EC" id="3.7.1.22" evidence="7"/>
<dbReference type="Gene3D" id="3.40.50.970">
    <property type="match status" value="2"/>
</dbReference>
<keyword evidence="2 3" id="KW-0786">Thiamine pyrophosphate</keyword>
<dbReference type="NCBIfam" id="TIGR04377">
    <property type="entry name" value="myo_inos_iolD"/>
    <property type="match status" value="1"/>
</dbReference>
<reference evidence="7 8" key="2">
    <citation type="submission" date="2020-08" db="EMBL/GenBank/DDBJ databases">
        <authorList>
            <person name="Partida-Martinez L."/>
            <person name="Huntemann M."/>
            <person name="Clum A."/>
            <person name="Wang J."/>
            <person name="Palaniappan K."/>
            <person name="Ritter S."/>
            <person name="Chen I.-M."/>
            <person name="Stamatis D."/>
            <person name="Reddy T."/>
            <person name="O'Malley R."/>
            <person name="Daum C."/>
            <person name="Shapiro N."/>
            <person name="Ivanova N."/>
            <person name="Kyrpides N."/>
            <person name="Woyke T."/>
        </authorList>
    </citation>
    <scope>NUCLEOTIDE SEQUENCE [LARGE SCALE GENOMIC DNA]</scope>
    <source>
        <strain evidence="7 8">RAS26</strain>
    </source>
</reference>
<comment type="similarity">
    <text evidence="1 3">Belongs to the TPP enzyme family.</text>
</comment>
<accession>A0A7W4UCI3</accession>
<dbReference type="GO" id="GO:0019310">
    <property type="term" value="P:inositol catabolic process"/>
    <property type="evidence" value="ECO:0007669"/>
    <property type="project" value="InterPro"/>
</dbReference>
<dbReference type="InterPro" id="IPR029061">
    <property type="entry name" value="THDP-binding"/>
</dbReference>
<gene>
    <name evidence="7" type="ORF">FHR80_000153</name>
</gene>
<comment type="caution">
    <text evidence="7">The sequence shown here is derived from an EMBL/GenBank/DDBJ whole genome shotgun (WGS) entry which is preliminary data.</text>
</comment>
<dbReference type="GO" id="GO:0009099">
    <property type="term" value="P:L-valine biosynthetic process"/>
    <property type="evidence" value="ECO:0007669"/>
    <property type="project" value="TreeGrafter"/>
</dbReference>
<dbReference type="InterPro" id="IPR030817">
    <property type="entry name" value="Myo_inos_IolD"/>
</dbReference>
<dbReference type="CDD" id="cd02003">
    <property type="entry name" value="TPP_IolD"/>
    <property type="match status" value="1"/>
</dbReference>
<organism evidence="7 8">
    <name type="scientific">Cellulomonas cellasea</name>
    <dbReference type="NCBI Taxonomy" id="43670"/>
    <lineage>
        <taxon>Bacteria</taxon>
        <taxon>Bacillati</taxon>
        <taxon>Actinomycetota</taxon>
        <taxon>Actinomycetes</taxon>
        <taxon>Micrococcales</taxon>
        <taxon>Cellulomonadaceae</taxon>
        <taxon>Cellulomonas</taxon>
    </lineage>
</organism>
<evidence type="ECO:0000259" key="5">
    <source>
        <dbReference type="Pfam" id="PF02775"/>
    </source>
</evidence>
<dbReference type="InterPro" id="IPR011766">
    <property type="entry name" value="TPP_enzyme_TPP-bd"/>
</dbReference>
<feature type="domain" description="Thiamine pyrophosphate enzyme TPP-binding" evidence="5">
    <location>
        <begin position="434"/>
        <end position="592"/>
    </location>
</feature>
<evidence type="ECO:0000259" key="6">
    <source>
        <dbReference type="Pfam" id="PF02776"/>
    </source>
</evidence>
<feature type="domain" description="Thiamine pyrophosphate enzyme central" evidence="4">
    <location>
        <begin position="237"/>
        <end position="371"/>
    </location>
</feature>
<dbReference type="Pfam" id="PF00205">
    <property type="entry name" value="TPP_enzyme_M"/>
    <property type="match status" value="1"/>
</dbReference>
<keyword evidence="7" id="KW-0378">Hydrolase</keyword>
<evidence type="ECO:0000256" key="1">
    <source>
        <dbReference type="ARBA" id="ARBA00007812"/>
    </source>
</evidence>
<dbReference type="InterPro" id="IPR045229">
    <property type="entry name" value="TPP_enz"/>
</dbReference>
<proteinExistence type="inferred from homology"/>
<dbReference type="PANTHER" id="PTHR18968:SF9">
    <property type="entry name" value="3D-(3,5_4)-TRIHYDROXYCYCLOHEXANE-1,2-DIONE HYDROLASE"/>
    <property type="match status" value="1"/>
</dbReference>
<dbReference type="Gene3D" id="3.40.50.1220">
    <property type="entry name" value="TPP-binding domain"/>
    <property type="match status" value="1"/>
</dbReference>
<protein>
    <submittedName>
        <fullName evidence="7">3D-(3,5/4)-trihydroxycyclohexane-1,2-dione acylhydrolase (Decyclizing)</fullName>
        <ecNumber evidence="7">3.7.1.22</ecNumber>
    </submittedName>
</protein>
<reference evidence="7 8" key="1">
    <citation type="submission" date="2020-08" db="EMBL/GenBank/DDBJ databases">
        <title>The Agave Microbiome: Exploring the role of microbial communities in plant adaptations to desert environments.</title>
        <authorList>
            <person name="Partida-Martinez L.P."/>
        </authorList>
    </citation>
    <scope>NUCLEOTIDE SEQUENCE [LARGE SCALE GENOMIC DNA]</scope>
    <source>
        <strain evidence="7 8">RAS26</strain>
    </source>
</reference>
<evidence type="ECO:0000259" key="4">
    <source>
        <dbReference type="Pfam" id="PF00205"/>
    </source>
</evidence>
<evidence type="ECO:0000256" key="3">
    <source>
        <dbReference type="RuleBase" id="RU362132"/>
    </source>
</evidence>
<dbReference type="CDD" id="cd07035">
    <property type="entry name" value="TPP_PYR_POX_like"/>
    <property type="match status" value="1"/>
</dbReference>
<dbReference type="GO" id="GO:0003984">
    <property type="term" value="F:acetolactate synthase activity"/>
    <property type="evidence" value="ECO:0007669"/>
    <property type="project" value="TreeGrafter"/>
</dbReference>
<evidence type="ECO:0000313" key="7">
    <source>
        <dbReference type="EMBL" id="MBB2921259.1"/>
    </source>
</evidence>
<dbReference type="InterPro" id="IPR012001">
    <property type="entry name" value="Thiamin_PyroP_enz_TPP-bd_dom"/>
</dbReference>
<dbReference type="EMBL" id="JACHVX010000001">
    <property type="protein sequence ID" value="MBB2921259.1"/>
    <property type="molecule type" value="Genomic_DNA"/>
</dbReference>
<evidence type="ECO:0000256" key="2">
    <source>
        <dbReference type="ARBA" id="ARBA00023052"/>
    </source>
</evidence>
<dbReference type="SUPFAM" id="SSF52467">
    <property type="entry name" value="DHS-like NAD/FAD-binding domain"/>
    <property type="match status" value="1"/>
</dbReference>
<dbReference type="Pfam" id="PF02775">
    <property type="entry name" value="TPP_enzyme_C"/>
    <property type="match status" value="1"/>
</dbReference>
<dbReference type="GO" id="GO:0030976">
    <property type="term" value="F:thiamine pyrophosphate binding"/>
    <property type="evidence" value="ECO:0007669"/>
    <property type="project" value="InterPro"/>
</dbReference>
<dbReference type="InterPro" id="IPR012000">
    <property type="entry name" value="Thiamin_PyroP_enz_cen_dom"/>
</dbReference>
<sequence length="639" mass="68492">MSTEQTVRLTVGQALVRFLAHQWSERDGERRQLFAGCFGIFGHGNVAGIGQGLLQAHREAVDAGYDGAEHGPDELPYLLARNEQGMVHAAVSYARTMDRLQVFACTASIGPGSTNMLTGAALATVDRIPVLLLPSDTFATRIPDPVLQQLEGPGTPDVTVNDAFRPVSRYFDRIVRPEQLLSSAPAAMRVLTDPAETGAVTLCLPQDVQAEAFDWPVEFFRDRVWHVARPVPEPAALARAVELIRSAKRPLVVAGGGAVYSQASEALRAFASATGIPVADTQAGKGAINWDHPCAVGGVGATGADSANALAAAADVVIGIGTRWTDFTTASHTAFRNRDVRFVNINVAAFDAAKHAGEMVVADAREALVALNTALDGWGTTQEYRDEVAALVGDWQRVTDECYHRGHGPLPAQTEVFGALNELMSDDDILINAAGSMPGDLQALWRARTPTQYHLEYGFSCMGYEIPAAMGAKMAAPESEVVAIVGDGTYQMLPQELTTIVSEGLKVIVVLLQNHGFASIGALSESRGSERFGTRYRMRNPATGQLDGDLVPLDLVRNAESFGAQVLVAQGMDGFRAAFKEAVAADRTTVVYIETDLVGPNPPASGWWDVPVSGVSTLASTQRARAEYERDRTPQRHYL</sequence>
<evidence type="ECO:0000313" key="8">
    <source>
        <dbReference type="Proteomes" id="UP000518206"/>
    </source>
</evidence>
<dbReference type="SUPFAM" id="SSF52518">
    <property type="entry name" value="Thiamin diphosphate-binding fold (THDP-binding)"/>
    <property type="match status" value="2"/>
</dbReference>
<dbReference type="GO" id="GO:0102481">
    <property type="term" value="F:3D-(3,5/4)-trihydroxycyclohexane-1,2-dione hydrolase activity"/>
    <property type="evidence" value="ECO:0007669"/>
    <property type="project" value="UniProtKB-EC"/>
</dbReference>
<dbReference type="GO" id="GO:0005948">
    <property type="term" value="C:acetolactate synthase complex"/>
    <property type="evidence" value="ECO:0007669"/>
    <property type="project" value="TreeGrafter"/>
</dbReference>
<dbReference type="RefSeq" id="WP_183294303.1">
    <property type="nucleotide sequence ID" value="NZ_JACHVX010000001.1"/>
</dbReference>
<dbReference type="Proteomes" id="UP000518206">
    <property type="component" value="Unassembled WGS sequence"/>
</dbReference>
<dbReference type="InterPro" id="IPR029035">
    <property type="entry name" value="DHS-like_NAD/FAD-binding_dom"/>
</dbReference>
<dbReference type="GO" id="GO:0050660">
    <property type="term" value="F:flavin adenine dinucleotide binding"/>
    <property type="evidence" value="ECO:0007669"/>
    <property type="project" value="TreeGrafter"/>
</dbReference>
<dbReference type="AlphaFoldDB" id="A0A7W4UCI3"/>
<dbReference type="GO" id="GO:0000287">
    <property type="term" value="F:magnesium ion binding"/>
    <property type="evidence" value="ECO:0007669"/>
    <property type="project" value="InterPro"/>
</dbReference>
<feature type="domain" description="Thiamine pyrophosphate enzyme N-terminal TPP-binding" evidence="6">
    <location>
        <begin position="73"/>
        <end position="143"/>
    </location>
</feature>
<dbReference type="Pfam" id="PF02776">
    <property type="entry name" value="TPP_enzyme_N"/>
    <property type="match status" value="1"/>
</dbReference>
<name>A0A7W4UCI3_9CELL</name>
<dbReference type="GO" id="GO:0009097">
    <property type="term" value="P:isoleucine biosynthetic process"/>
    <property type="evidence" value="ECO:0007669"/>
    <property type="project" value="TreeGrafter"/>
</dbReference>
<dbReference type="PANTHER" id="PTHR18968">
    <property type="entry name" value="THIAMINE PYROPHOSPHATE ENZYMES"/>
    <property type="match status" value="1"/>
</dbReference>